<keyword evidence="8 13" id="KW-0406">Ion transport</keyword>
<keyword evidence="5 13" id="KW-0812">Transmembrane</keyword>
<dbReference type="CDD" id="cd06503">
    <property type="entry name" value="ATP-synt_Fo_b"/>
    <property type="match status" value="1"/>
</dbReference>
<dbReference type="SUPFAM" id="SSF81573">
    <property type="entry name" value="F1F0 ATP synthase subunit B, membrane domain"/>
    <property type="match status" value="1"/>
</dbReference>
<evidence type="ECO:0000256" key="10">
    <source>
        <dbReference type="ARBA" id="ARBA00023310"/>
    </source>
</evidence>
<proteinExistence type="inferred from homology"/>
<dbReference type="InterPro" id="IPR028987">
    <property type="entry name" value="ATP_synth_B-like_membr_sf"/>
</dbReference>
<keyword evidence="4 13" id="KW-0138">CF(0)</keyword>
<keyword evidence="17" id="KW-1185">Reference proteome</keyword>
<keyword evidence="7 13" id="KW-1133">Transmembrane helix</keyword>
<dbReference type="OrthoDB" id="1766706at2"/>
<evidence type="ECO:0000256" key="8">
    <source>
        <dbReference type="ARBA" id="ARBA00023065"/>
    </source>
</evidence>
<dbReference type="InterPro" id="IPR005864">
    <property type="entry name" value="ATP_synth_F0_bsu_bac"/>
</dbReference>
<evidence type="ECO:0000256" key="9">
    <source>
        <dbReference type="ARBA" id="ARBA00023136"/>
    </source>
</evidence>
<dbReference type="InterPro" id="IPR050059">
    <property type="entry name" value="ATP_synthase_B_chain"/>
</dbReference>
<dbReference type="Proteomes" id="UP000279029">
    <property type="component" value="Chromosome"/>
</dbReference>
<feature type="transmembrane region" description="Helical" evidence="13">
    <location>
        <begin position="34"/>
        <end position="56"/>
    </location>
</feature>
<comment type="subcellular location">
    <subcellularLocation>
        <location evidence="13">Cell membrane</location>
        <topology evidence="13">Single-pass membrane protein</topology>
    </subcellularLocation>
    <subcellularLocation>
        <location evidence="12">Endomembrane system</location>
        <topology evidence="12">Single-pass membrane protein</topology>
    </subcellularLocation>
</comment>
<feature type="coiled-coil region" evidence="15">
    <location>
        <begin position="114"/>
        <end position="145"/>
    </location>
</feature>
<evidence type="ECO:0000313" key="16">
    <source>
        <dbReference type="EMBL" id="VDN47874.1"/>
    </source>
</evidence>
<dbReference type="KEGG" id="cbar:PATL70BA_1994"/>
<keyword evidence="9 13" id="KW-0472">Membrane</keyword>
<protein>
    <recommendedName>
        <fullName evidence="13">ATP synthase subunit b</fullName>
    </recommendedName>
    <alternativeName>
        <fullName evidence="13">ATP synthase F(0) sector subunit b</fullName>
    </alternativeName>
    <alternativeName>
        <fullName evidence="13">ATPase subunit I</fullName>
    </alternativeName>
    <alternativeName>
        <fullName evidence="13">F-type ATPase subunit b</fullName>
        <shortName evidence="13">F-ATPase subunit b</shortName>
    </alternativeName>
</protein>
<evidence type="ECO:0000256" key="14">
    <source>
        <dbReference type="RuleBase" id="RU003848"/>
    </source>
</evidence>
<keyword evidence="10 13" id="KW-0066">ATP synthesis</keyword>
<dbReference type="GO" id="GO:0046933">
    <property type="term" value="F:proton-transporting ATP synthase activity, rotational mechanism"/>
    <property type="evidence" value="ECO:0007669"/>
    <property type="project" value="UniProtKB-UniRule"/>
</dbReference>
<dbReference type="GO" id="GO:0012505">
    <property type="term" value="C:endomembrane system"/>
    <property type="evidence" value="ECO:0007669"/>
    <property type="project" value="UniProtKB-SubCell"/>
</dbReference>
<evidence type="ECO:0000256" key="5">
    <source>
        <dbReference type="ARBA" id="ARBA00022692"/>
    </source>
</evidence>
<reference evidence="16 17" key="1">
    <citation type="submission" date="2018-09" db="EMBL/GenBank/DDBJ databases">
        <authorList>
            <person name="Postec A."/>
        </authorList>
    </citation>
    <scope>NUCLEOTIDE SEQUENCE [LARGE SCALE GENOMIC DNA]</scope>
    <source>
        <strain evidence="16">70B-A</strain>
    </source>
</reference>
<comment type="function">
    <text evidence="13">Component of the F(0) channel, it forms part of the peripheral stalk, linking F(1) to F(0).</text>
</comment>
<gene>
    <name evidence="13 16" type="primary">atpF</name>
    <name evidence="16" type="ORF">PATL70BA_1994</name>
</gene>
<keyword evidence="3 13" id="KW-1003">Cell membrane</keyword>
<evidence type="ECO:0000256" key="3">
    <source>
        <dbReference type="ARBA" id="ARBA00022475"/>
    </source>
</evidence>
<name>A0A3P7NXB5_9FIRM</name>
<dbReference type="GO" id="GO:0046961">
    <property type="term" value="F:proton-transporting ATPase activity, rotational mechanism"/>
    <property type="evidence" value="ECO:0007669"/>
    <property type="project" value="TreeGrafter"/>
</dbReference>
<evidence type="ECO:0000256" key="1">
    <source>
        <dbReference type="ARBA" id="ARBA00005513"/>
    </source>
</evidence>
<dbReference type="PANTHER" id="PTHR33445">
    <property type="entry name" value="ATP SYNTHASE SUBUNIT B', CHLOROPLASTIC"/>
    <property type="match status" value="1"/>
</dbReference>
<comment type="function">
    <text evidence="11 13">F(1)F(0) ATP synthase produces ATP from ADP in the presence of a proton or sodium gradient. F-type ATPases consist of two structural domains, F(1) containing the extramembraneous catalytic core and F(0) containing the membrane proton channel, linked together by a central stalk and a peripheral stalk. During catalysis, ATP synthesis in the catalytic domain of F(1) is coupled via a rotary mechanism of the central stalk subunits to proton translocation.</text>
</comment>
<dbReference type="Pfam" id="PF00430">
    <property type="entry name" value="ATP-synt_B"/>
    <property type="match status" value="1"/>
</dbReference>
<evidence type="ECO:0000256" key="12">
    <source>
        <dbReference type="ARBA" id="ARBA00037847"/>
    </source>
</evidence>
<dbReference type="PANTHER" id="PTHR33445:SF1">
    <property type="entry name" value="ATP SYNTHASE SUBUNIT B"/>
    <property type="match status" value="1"/>
</dbReference>
<keyword evidence="15" id="KW-0175">Coiled coil</keyword>
<evidence type="ECO:0000256" key="15">
    <source>
        <dbReference type="SAM" id="Coils"/>
    </source>
</evidence>
<organism evidence="16 17">
    <name type="scientific">Petrocella atlantisensis</name>
    <dbReference type="NCBI Taxonomy" id="2173034"/>
    <lineage>
        <taxon>Bacteria</taxon>
        <taxon>Bacillati</taxon>
        <taxon>Bacillota</taxon>
        <taxon>Clostridia</taxon>
        <taxon>Lachnospirales</taxon>
        <taxon>Vallitaleaceae</taxon>
        <taxon>Petrocella</taxon>
    </lineage>
</organism>
<comment type="similarity">
    <text evidence="1 13 14">Belongs to the ATPase B chain family.</text>
</comment>
<dbReference type="HAMAP" id="MF_01398">
    <property type="entry name" value="ATP_synth_b_bprime"/>
    <property type="match status" value="1"/>
</dbReference>
<keyword evidence="2 13" id="KW-0813">Transport</keyword>
<evidence type="ECO:0000256" key="2">
    <source>
        <dbReference type="ARBA" id="ARBA00022448"/>
    </source>
</evidence>
<dbReference type="GO" id="GO:0045259">
    <property type="term" value="C:proton-transporting ATP synthase complex"/>
    <property type="evidence" value="ECO:0007669"/>
    <property type="project" value="UniProtKB-KW"/>
</dbReference>
<dbReference type="NCBIfam" id="TIGR01144">
    <property type="entry name" value="ATP_synt_b"/>
    <property type="match status" value="1"/>
</dbReference>
<evidence type="ECO:0000256" key="7">
    <source>
        <dbReference type="ARBA" id="ARBA00022989"/>
    </source>
</evidence>
<evidence type="ECO:0000256" key="6">
    <source>
        <dbReference type="ARBA" id="ARBA00022781"/>
    </source>
</evidence>
<dbReference type="RefSeq" id="WP_125137113.1">
    <property type="nucleotide sequence ID" value="NZ_LR130778.1"/>
</dbReference>
<evidence type="ECO:0000256" key="13">
    <source>
        <dbReference type="HAMAP-Rule" id="MF_01398"/>
    </source>
</evidence>
<evidence type="ECO:0000256" key="11">
    <source>
        <dbReference type="ARBA" id="ARBA00025198"/>
    </source>
</evidence>
<dbReference type="AlphaFoldDB" id="A0A3P7NXB5"/>
<dbReference type="Gene3D" id="1.20.5.620">
    <property type="entry name" value="F1F0 ATP synthase subunit B, membrane domain"/>
    <property type="match status" value="1"/>
</dbReference>
<sequence length="193" mass="22116">MNGLNMVMQNLSTSLPQLNALPEPYVIFFTEQTIIQVIAHILTVLALFYVLGKLLFKPVRNILQKRKDEIADEYKRIDEDTEALAALKTDYENKLLNIHQEAEKILAHARKRAIEREDEIIKEAKDEADRLIKRAHLDIEREKEQSKDEMRREIIGVATVMASKFVAASISDELKNQLVDETLASIGESSWLS</sequence>
<dbReference type="GO" id="GO:0005886">
    <property type="term" value="C:plasma membrane"/>
    <property type="evidence" value="ECO:0007669"/>
    <property type="project" value="UniProtKB-SubCell"/>
</dbReference>
<accession>A0A3P7NXB5</accession>
<keyword evidence="6 13" id="KW-0375">Hydrogen ion transport</keyword>
<dbReference type="InterPro" id="IPR002146">
    <property type="entry name" value="ATP_synth_b/b'su_bac/chlpt"/>
</dbReference>
<evidence type="ECO:0000313" key="17">
    <source>
        <dbReference type="Proteomes" id="UP000279029"/>
    </source>
</evidence>
<comment type="subunit">
    <text evidence="13">F-type ATPases have 2 components, F(1) - the catalytic core - and F(0) - the membrane proton channel. F(1) has five subunits: alpha(3), beta(3), gamma(1), delta(1), epsilon(1). F(0) has three main subunits: a(1), b(2) and c(10-14). The alpha and beta chains form an alternating ring which encloses part of the gamma chain. F(1) is attached to F(0) by a central stalk formed by the gamma and epsilon chains, while a peripheral stalk is formed by the delta and b chains.</text>
</comment>
<dbReference type="EMBL" id="LR130778">
    <property type="protein sequence ID" value="VDN47874.1"/>
    <property type="molecule type" value="Genomic_DNA"/>
</dbReference>
<evidence type="ECO:0000256" key="4">
    <source>
        <dbReference type="ARBA" id="ARBA00022547"/>
    </source>
</evidence>